<organism evidence="1 2">
    <name type="scientific">Maridesulfovibrio ferrireducens</name>
    <dbReference type="NCBI Taxonomy" id="246191"/>
    <lineage>
        <taxon>Bacteria</taxon>
        <taxon>Pseudomonadati</taxon>
        <taxon>Thermodesulfobacteriota</taxon>
        <taxon>Desulfovibrionia</taxon>
        <taxon>Desulfovibrionales</taxon>
        <taxon>Desulfovibrionaceae</taxon>
        <taxon>Maridesulfovibrio</taxon>
    </lineage>
</organism>
<evidence type="ECO:0000313" key="1">
    <source>
        <dbReference type="EMBL" id="SDL56596.1"/>
    </source>
</evidence>
<proteinExistence type="predicted"/>
<sequence length="172" mass="19897">MAKKLADKIEEFKRNLTVFLEKEKSNKTIAHYEITPSDNEEFPFKLKAGDLSRQFSSRDIIEFQNKESLLVGAMVRQIDESDPITGEVVTAFRKKLIEAFNALISSGHISRFRIDRTPISKDFFFNIHVYRDDEEKNFHPSFQSYVGLLDIITWKGIEDEFAATLQSNIPSE</sequence>
<dbReference type="AlphaFoldDB" id="A0A1G9L466"/>
<evidence type="ECO:0000313" key="2">
    <source>
        <dbReference type="Proteomes" id="UP000199053"/>
    </source>
</evidence>
<protein>
    <submittedName>
        <fullName evidence="1">Uncharacterized protein</fullName>
    </submittedName>
</protein>
<dbReference type="Proteomes" id="UP000199053">
    <property type="component" value="Unassembled WGS sequence"/>
</dbReference>
<name>A0A1G9L466_9BACT</name>
<accession>A0A1G9L466</accession>
<gene>
    <name evidence="1" type="ORF">SAMN05660337_3257</name>
</gene>
<dbReference type="EMBL" id="FNGA01000006">
    <property type="protein sequence ID" value="SDL56596.1"/>
    <property type="molecule type" value="Genomic_DNA"/>
</dbReference>
<dbReference type="RefSeq" id="WP_092163012.1">
    <property type="nucleotide sequence ID" value="NZ_FNGA01000006.1"/>
</dbReference>
<keyword evidence="2" id="KW-1185">Reference proteome</keyword>
<dbReference type="OrthoDB" id="9829566at2"/>
<reference evidence="2" key="1">
    <citation type="submission" date="2016-10" db="EMBL/GenBank/DDBJ databases">
        <authorList>
            <person name="Varghese N."/>
            <person name="Submissions S."/>
        </authorList>
    </citation>
    <scope>NUCLEOTIDE SEQUENCE [LARGE SCALE GENOMIC DNA]</scope>
    <source>
        <strain evidence="2">DSM 16995</strain>
    </source>
</reference>